<dbReference type="GO" id="GO:0006355">
    <property type="term" value="P:regulation of DNA-templated transcription"/>
    <property type="evidence" value="ECO:0007669"/>
    <property type="project" value="InterPro"/>
</dbReference>
<dbReference type="PROSITE" id="PS50143">
    <property type="entry name" value="BIR_REPEAT_2"/>
    <property type="match status" value="2"/>
</dbReference>
<dbReference type="GO" id="GO:0046872">
    <property type="term" value="F:metal ion binding"/>
    <property type="evidence" value="ECO:0007669"/>
    <property type="project" value="UniProtKB-KW"/>
</dbReference>
<dbReference type="SUPFAM" id="SSF57924">
    <property type="entry name" value="Inhibitor of apoptosis (IAP) repeat"/>
    <property type="match status" value="2"/>
</dbReference>
<dbReference type="PANTHER" id="PTHR46771">
    <property type="entry name" value="DETERIN"/>
    <property type="match status" value="1"/>
</dbReference>
<feature type="compositionally biased region" description="Basic and acidic residues" evidence="5">
    <location>
        <begin position="331"/>
        <end position="342"/>
    </location>
</feature>
<dbReference type="GO" id="GO:0000785">
    <property type="term" value="C:chromatin"/>
    <property type="evidence" value="ECO:0007669"/>
    <property type="project" value="InterPro"/>
</dbReference>
<dbReference type="PRINTS" id="PR00930">
    <property type="entry name" value="HIGHMOBLTYIY"/>
</dbReference>
<dbReference type="GO" id="GO:0005634">
    <property type="term" value="C:nucleus"/>
    <property type="evidence" value="ECO:0007669"/>
    <property type="project" value="InterPro"/>
</dbReference>
<evidence type="ECO:0000256" key="3">
    <source>
        <dbReference type="ARBA" id="ARBA00022833"/>
    </source>
</evidence>
<dbReference type="InterPro" id="IPR001370">
    <property type="entry name" value="BIR_rpt"/>
</dbReference>
<feature type="compositionally biased region" description="Low complexity" evidence="5">
    <location>
        <begin position="392"/>
        <end position="406"/>
    </location>
</feature>
<evidence type="ECO:0000256" key="1">
    <source>
        <dbReference type="ARBA" id="ARBA00022723"/>
    </source>
</evidence>
<gene>
    <name evidence="6" type="ORF">LAQU0_S04e09780g</name>
</gene>
<feature type="compositionally biased region" description="Polar residues" evidence="5">
    <location>
        <begin position="306"/>
        <end position="317"/>
    </location>
</feature>
<sequence length="858" mass="95963">MSSAFHRYRDRHESFCRVYNVQGKRCTWPYRVIPAKAMAQSGFEYQPTFVDETLYRDYVTCCFCGLSTYNFHECRAKALTITLSKVLEKHLKQSPACLNSALKLVLMRSYYKTKPIDWSVEAKFSDPHSGDVFGLRRWTFNEGWIHAGQPGLSPENMAEAGLLRYDLGLPSSELQEDQNDTTYCVYCSKIIGSWEIGDDPLWEHFACCNGGNCRFFETMPDQQLLESLKVKFMNSQLSIEANTPPSLDYYEMFGSLLKKFEEQTTVEESVIKRGRPRSNHVNEEPHEPRKRGRPRKQPAPAEGDQNDSTEAASQSIEKGTLIKRKRGRPKKIIDESSAEAKPKRPRGRPRKEALLLPARSNEMPTVSRDSLSQGGSESTKLIELSKDKEQYSLSKTPLKSSSLPRSDSGEKDTMALPSSLHDNSTSPRRRIKLRTNSKVPKRSEDELNDSDTNSTKSIVVNFKARSPQKENTARNPIIDDSFDAFSFSAHGNSEFIIPENAFQAHLNKKESSVEKHTSVPVDQSLLPEGGTEITKASGSHGKASSGILDKIDMDIEISDSSTNSSENHCSKSGGSSSIHTPVHRTEEGVAVPFKGDKFSSAAHLGENPSLPTITPSSVSIDDVERQVFGIGLLENYATTVKSAKKAPQSSKNTTVSLEQSFVNDEEPGAKTATSSIELATGSRRFSIDSGPAPSPIPNEESTTIFKETFGSELVAAHEKHPLSKSSERKSSHAIKMSSCLENSFKSIDEDRRVLSHYFHNLLRYININDASLANETDGDLNFFVNHMPEAEKRLDFPAWIDRKVMALKQEFNRDYKSKIMKVEEQFQSAQNFIKNLDSEEALVKIAKDYNIDLPSPSP</sequence>
<dbReference type="GO" id="GO:0003677">
    <property type="term" value="F:DNA binding"/>
    <property type="evidence" value="ECO:0007669"/>
    <property type="project" value="UniProtKB-KW"/>
</dbReference>
<keyword evidence="1" id="KW-0479">Metal-binding</keyword>
<dbReference type="EMBL" id="LN890563">
    <property type="protein sequence ID" value="CUS22170.1"/>
    <property type="molecule type" value="Genomic_DNA"/>
</dbReference>
<dbReference type="OrthoDB" id="4070233at2759"/>
<dbReference type="AlphaFoldDB" id="A0A0P1KZW7"/>
<name>A0A0P1KZW7_9SACH</name>
<evidence type="ECO:0000256" key="2">
    <source>
        <dbReference type="ARBA" id="ARBA00022737"/>
    </source>
</evidence>
<feature type="compositionally biased region" description="Polar residues" evidence="5">
    <location>
        <begin position="362"/>
        <end position="379"/>
    </location>
</feature>
<evidence type="ECO:0000256" key="4">
    <source>
        <dbReference type="ARBA" id="ARBA00023125"/>
    </source>
</evidence>
<dbReference type="Pfam" id="PF00653">
    <property type="entry name" value="BIR"/>
    <property type="match status" value="1"/>
</dbReference>
<dbReference type="PRINTS" id="PR00929">
    <property type="entry name" value="ATHOOK"/>
</dbReference>
<dbReference type="InterPro" id="IPR017956">
    <property type="entry name" value="AT_hook_DNA-bd_motif"/>
</dbReference>
<dbReference type="Proteomes" id="UP000236544">
    <property type="component" value="Unassembled WGS sequence"/>
</dbReference>
<feature type="compositionally biased region" description="Basic residues" evidence="5">
    <location>
        <begin position="321"/>
        <end position="330"/>
    </location>
</feature>
<protein>
    <submittedName>
        <fullName evidence="6">LAQU0S04e09780g1_1</fullName>
    </submittedName>
</protein>
<keyword evidence="2" id="KW-0677">Repeat</keyword>
<dbReference type="Gene3D" id="1.10.1170.10">
    <property type="entry name" value="Inhibitor Of Apoptosis Protein (2mihbC-IAP-1), Chain A"/>
    <property type="match status" value="2"/>
</dbReference>
<reference evidence="7" key="1">
    <citation type="submission" date="2015-10" db="EMBL/GenBank/DDBJ databases">
        <authorList>
            <person name="Devillers H."/>
        </authorList>
    </citation>
    <scope>NUCLEOTIDE SEQUENCE [LARGE SCALE GENOMIC DNA]</scope>
</reference>
<keyword evidence="3" id="KW-0862">Zinc</keyword>
<dbReference type="SMART" id="SM00384">
    <property type="entry name" value="AT_hook"/>
    <property type="match status" value="4"/>
</dbReference>
<dbReference type="Pfam" id="PF02178">
    <property type="entry name" value="AT_hook"/>
    <property type="match status" value="4"/>
</dbReference>
<evidence type="ECO:0000313" key="7">
    <source>
        <dbReference type="Proteomes" id="UP000236544"/>
    </source>
</evidence>
<dbReference type="InterPro" id="IPR051190">
    <property type="entry name" value="Baculoviral_IAP"/>
</dbReference>
<dbReference type="InterPro" id="IPR000116">
    <property type="entry name" value="HMGA"/>
</dbReference>
<accession>A0A0P1KZW7</accession>
<evidence type="ECO:0000313" key="6">
    <source>
        <dbReference type="EMBL" id="CUS22170.1"/>
    </source>
</evidence>
<keyword evidence="4" id="KW-0238">DNA-binding</keyword>
<proteinExistence type="predicted"/>
<organism evidence="6 7">
    <name type="scientific">Lachancea quebecensis</name>
    <dbReference type="NCBI Taxonomy" id="1654605"/>
    <lineage>
        <taxon>Eukaryota</taxon>
        <taxon>Fungi</taxon>
        <taxon>Dikarya</taxon>
        <taxon>Ascomycota</taxon>
        <taxon>Saccharomycotina</taxon>
        <taxon>Saccharomycetes</taxon>
        <taxon>Saccharomycetales</taxon>
        <taxon>Saccharomycetaceae</taxon>
        <taxon>Lachancea</taxon>
    </lineage>
</organism>
<feature type="compositionally biased region" description="Polar residues" evidence="5">
    <location>
        <begin position="559"/>
        <end position="579"/>
    </location>
</feature>
<dbReference type="PANTHER" id="PTHR46771:SF5">
    <property type="entry name" value="DETERIN"/>
    <property type="match status" value="1"/>
</dbReference>
<feature type="region of interest" description="Disordered" evidence="5">
    <location>
        <begin position="267"/>
        <end position="453"/>
    </location>
</feature>
<evidence type="ECO:0000256" key="5">
    <source>
        <dbReference type="SAM" id="MobiDB-lite"/>
    </source>
</evidence>
<feature type="region of interest" description="Disordered" evidence="5">
    <location>
        <begin position="559"/>
        <end position="583"/>
    </location>
</feature>
<keyword evidence="7" id="KW-1185">Reference proteome</keyword>
<dbReference type="SMART" id="SM00238">
    <property type="entry name" value="BIR"/>
    <property type="match status" value="1"/>
</dbReference>